<keyword evidence="1" id="KW-0472">Membrane</keyword>
<dbReference type="EMBL" id="UWOC01000111">
    <property type="protein sequence ID" value="VCU06631.1"/>
    <property type="molecule type" value="Genomic_DNA"/>
</dbReference>
<dbReference type="InterPro" id="IPR019277">
    <property type="entry name" value="DUF2304"/>
</dbReference>
<keyword evidence="3" id="KW-1185">Reference proteome</keyword>
<evidence type="ECO:0008006" key="4">
    <source>
        <dbReference type="Google" id="ProtNLM"/>
    </source>
</evidence>
<reference evidence="3" key="1">
    <citation type="submission" date="2018-10" db="EMBL/GenBank/DDBJ databases">
        <authorList>
            <person name="Peiro R."/>
            <person name="Begona"/>
            <person name="Cbmso G."/>
            <person name="Lopez M."/>
            <person name="Gonzalez S."/>
            <person name="Sacristan E."/>
            <person name="Castillo E."/>
        </authorList>
    </citation>
    <scope>NUCLEOTIDE SEQUENCE [LARGE SCALE GENOMIC DNA]</scope>
</reference>
<dbReference type="RefSeq" id="WP_129608258.1">
    <property type="nucleotide sequence ID" value="NZ_UWOC01000111.1"/>
</dbReference>
<comment type="caution">
    <text evidence="2">The sequence shown here is derived from an EMBL/GenBank/DDBJ whole genome shotgun (WGS) entry which is preliminary data.</text>
</comment>
<feature type="transmembrane region" description="Helical" evidence="1">
    <location>
        <begin position="64"/>
        <end position="82"/>
    </location>
</feature>
<dbReference type="AlphaFoldDB" id="A0A447CNA7"/>
<sequence>MIAQVFLSVLLAIVLLYAVSTLRKAPVVGIAAILTAMCGLYLVWFPSHATGLAHLAGVGRGADLVVYTWVVISLLMLLNLHLKLRAQMEEITRLARAVALAEAARAAASDTMPPAADTAAAERTERAGAVIRSLAEAPGRTPVAPS</sequence>
<dbReference type="OrthoDB" id="8236476at2"/>
<protein>
    <recommendedName>
        <fullName evidence="4">DUF2304 domain-containing protein</fullName>
    </recommendedName>
</protein>
<organism evidence="2 3">
    <name type="scientific">Rhodoplanes serenus</name>
    <dbReference type="NCBI Taxonomy" id="200615"/>
    <lineage>
        <taxon>Bacteria</taxon>
        <taxon>Pseudomonadati</taxon>
        <taxon>Pseudomonadota</taxon>
        <taxon>Alphaproteobacteria</taxon>
        <taxon>Hyphomicrobiales</taxon>
        <taxon>Nitrobacteraceae</taxon>
        <taxon>Rhodoplanes</taxon>
    </lineage>
</organism>
<feature type="transmembrane region" description="Helical" evidence="1">
    <location>
        <begin position="6"/>
        <end position="22"/>
    </location>
</feature>
<keyword evidence="1" id="KW-0812">Transmembrane</keyword>
<name>A0A447CNA7_9BRAD</name>
<evidence type="ECO:0000256" key="1">
    <source>
        <dbReference type="SAM" id="Phobius"/>
    </source>
</evidence>
<dbReference type="Proteomes" id="UP000289200">
    <property type="component" value="Unassembled WGS sequence"/>
</dbReference>
<gene>
    <name evidence="2" type="ORF">RHODGE_RHODGE_01278</name>
</gene>
<evidence type="ECO:0000313" key="3">
    <source>
        <dbReference type="Proteomes" id="UP000289200"/>
    </source>
</evidence>
<dbReference type="Pfam" id="PF10066">
    <property type="entry name" value="DUF2304"/>
    <property type="match status" value="1"/>
</dbReference>
<feature type="transmembrane region" description="Helical" evidence="1">
    <location>
        <begin position="27"/>
        <end position="44"/>
    </location>
</feature>
<evidence type="ECO:0000313" key="2">
    <source>
        <dbReference type="EMBL" id="VCU06631.1"/>
    </source>
</evidence>
<keyword evidence="1" id="KW-1133">Transmembrane helix</keyword>
<proteinExistence type="predicted"/>
<accession>A0A447CNA7</accession>